<feature type="compositionally biased region" description="Polar residues" evidence="1">
    <location>
        <begin position="903"/>
        <end position="920"/>
    </location>
</feature>
<dbReference type="InParanoid" id="A0A409XQP8"/>
<organism evidence="2 3">
    <name type="scientific">Psilocybe cyanescens</name>
    <dbReference type="NCBI Taxonomy" id="93625"/>
    <lineage>
        <taxon>Eukaryota</taxon>
        <taxon>Fungi</taxon>
        <taxon>Dikarya</taxon>
        <taxon>Basidiomycota</taxon>
        <taxon>Agaricomycotina</taxon>
        <taxon>Agaricomycetes</taxon>
        <taxon>Agaricomycetidae</taxon>
        <taxon>Agaricales</taxon>
        <taxon>Agaricineae</taxon>
        <taxon>Strophariaceae</taxon>
        <taxon>Psilocybe</taxon>
    </lineage>
</organism>
<dbReference type="InterPro" id="IPR032675">
    <property type="entry name" value="LRR_dom_sf"/>
</dbReference>
<dbReference type="Gene3D" id="3.80.10.10">
    <property type="entry name" value="Ribonuclease Inhibitor"/>
    <property type="match status" value="1"/>
</dbReference>
<dbReference type="OrthoDB" id="2848237at2759"/>
<evidence type="ECO:0000256" key="1">
    <source>
        <dbReference type="SAM" id="MobiDB-lite"/>
    </source>
</evidence>
<keyword evidence="3" id="KW-1185">Reference proteome</keyword>
<comment type="caution">
    <text evidence="2">The sequence shown here is derived from an EMBL/GenBank/DDBJ whole genome shotgun (WGS) entry which is preliminary data.</text>
</comment>
<evidence type="ECO:0008006" key="4">
    <source>
        <dbReference type="Google" id="ProtNLM"/>
    </source>
</evidence>
<evidence type="ECO:0000313" key="2">
    <source>
        <dbReference type="EMBL" id="PPQ93135.1"/>
    </source>
</evidence>
<dbReference type="SUPFAM" id="SSF52047">
    <property type="entry name" value="RNI-like"/>
    <property type="match status" value="1"/>
</dbReference>
<dbReference type="STRING" id="93625.A0A409XQP8"/>
<feature type="compositionally biased region" description="Basic and acidic residues" evidence="1">
    <location>
        <begin position="800"/>
        <end position="813"/>
    </location>
</feature>
<feature type="compositionally biased region" description="Basic residues" evidence="1">
    <location>
        <begin position="867"/>
        <end position="879"/>
    </location>
</feature>
<feature type="compositionally biased region" description="Basic and acidic residues" evidence="1">
    <location>
        <begin position="840"/>
        <end position="851"/>
    </location>
</feature>
<reference evidence="2 3" key="1">
    <citation type="journal article" date="2018" name="Evol. Lett.">
        <title>Horizontal gene cluster transfer increased hallucinogenic mushroom diversity.</title>
        <authorList>
            <person name="Reynolds H.T."/>
            <person name="Vijayakumar V."/>
            <person name="Gluck-Thaler E."/>
            <person name="Korotkin H.B."/>
            <person name="Matheny P.B."/>
            <person name="Slot J.C."/>
        </authorList>
    </citation>
    <scope>NUCLEOTIDE SEQUENCE [LARGE SCALE GENOMIC DNA]</scope>
    <source>
        <strain evidence="2 3">2631</strain>
    </source>
</reference>
<protein>
    <recommendedName>
        <fullName evidence="4">F-box domain-containing protein</fullName>
    </recommendedName>
</protein>
<evidence type="ECO:0000313" key="3">
    <source>
        <dbReference type="Proteomes" id="UP000283269"/>
    </source>
</evidence>
<name>A0A409XQP8_PSICY</name>
<proteinExistence type="predicted"/>
<dbReference type="Proteomes" id="UP000283269">
    <property type="component" value="Unassembled WGS sequence"/>
</dbReference>
<feature type="region of interest" description="Disordered" evidence="1">
    <location>
        <begin position="800"/>
        <end position="929"/>
    </location>
</feature>
<gene>
    <name evidence="2" type="ORF">CVT25_003517</name>
</gene>
<accession>A0A409XQP8</accession>
<sequence length="929" mass="105747">MEMVPFDVIETIIFHIIASDDHQSQNQTLQACALTCQALRPLCQREIFRTVLIRQEKTKATLVELVQDTQHTPKFFEYVHKLEYLVERKDLKASGPTSIVALLKNFTKIRSFVLSFPAGMFPGYLNDWKRLPCYMRSIFLSLMHLPTITSIELNGNLINFDHFVLLPCTNLKELKLQGICFAAWDISPPLNTPAKSIKLHRLEMCYDPTVHWVKKALDPYYGDGKSTLDLQELKHITLIAAMDLSPVVEIFKKTQILETVFLDFRYRQENMELISPMIFASLKTLTNLSLAFNGEFDNVYVDVLSSIRHILQGITGRNVISVLRVIILDIDLFLMATHEIEKWGIFDEILLAPGWPSLAEFDLKVDCWTNGAATDQIARLPETQLRGLASMFLTKLIKNFPLKISTMEMVPFDIIETIIFHIIASDDHQSRNQTLQACALTCQALRPLCQRELFRTVLIRQEKTKATLVELVQDTQHTPKFFEYVHKLEYLVERKDLKASGPTPIVALLKNFTKIRSFVLSFQAEMFPGYFNDWKKLPPYMQSIFLSLMHLPTITSIELYGSLINFDHFVLLPCTNLRELRLQGIAFAAWDKPPPLNTPAESIKLHRLEMCYDPTVHWVKNTLDPYYEDGTSTLDLRELKHITLEAATDLSLVAEIFKKTRVLETVFLNFKYHDENMELISPMIFTSLKTLTTLSLTLNSEFEMFYVDVLSSIRHILQGIAGRNVISVLRVILDIDLFLVDPHNIEEWGIFDEILLAPGWPSLAEFDLKVNLSANEAGRGGGRLVSGRWRWRWRGGKGAREWRGRGMQEETEVKGSGGSTEKDWEEIEGGGQTKIQPDAKIAKRLETRPTPEVKSSTASTPPPQHPIQHRAAHLLHHAHPERASSPSSSMPIRGTPSLVPSARASSRTTPPRASSGTYLQRTARRSGGV</sequence>
<dbReference type="AlphaFoldDB" id="A0A409XQP8"/>
<dbReference type="EMBL" id="NHYD01000842">
    <property type="protein sequence ID" value="PPQ93135.1"/>
    <property type="molecule type" value="Genomic_DNA"/>
</dbReference>